<accession>A0A6J5B2R8</accession>
<organism evidence="8 9">
    <name type="scientific">Achromobacter insuavis</name>
    <dbReference type="NCBI Taxonomy" id="1287735"/>
    <lineage>
        <taxon>Bacteria</taxon>
        <taxon>Pseudomonadati</taxon>
        <taxon>Pseudomonadota</taxon>
        <taxon>Betaproteobacteria</taxon>
        <taxon>Burkholderiales</taxon>
        <taxon>Alcaligenaceae</taxon>
        <taxon>Achromobacter</taxon>
    </lineage>
</organism>
<gene>
    <name evidence="8" type="primary">nreC_2</name>
    <name evidence="8" type="ORF">LMG26845_04654</name>
</gene>
<dbReference type="EMBL" id="CADIJR010000059">
    <property type="protein sequence ID" value="CAB3689062.1"/>
    <property type="molecule type" value="Genomic_DNA"/>
</dbReference>
<dbReference type="InterPro" id="IPR039420">
    <property type="entry name" value="WalR-like"/>
</dbReference>
<dbReference type="GO" id="GO:0000160">
    <property type="term" value="P:phosphorelay signal transduction system"/>
    <property type="evidence" value="ECO:0007669"/>
    <property type="project" value="InterPro"/>
</dbReference>
<dbReference type="CDD" id="cd06170">
    <property type="entry name" value="LuxR_C_like"/>
    <property type="match status" value="1"/>
</dbReference>
<evidence type="ECO:0000259" key="7">
    <source>
        <dbReference type="PROSITE" id="PS50110"/>
    </source>
</evidence>
<dbReference type="SUPFAM" id="SSF52172">
    <property type="entry name" value="CheY-like"/>
    <property type="match status" value="1"/>
</dbReference>
<dbReference type="PRINTS" id="PR00038">
    <property type="entry name" value="HTHLUXR"/>
</dbReference>
<name>A0A6J5B2R8_9BURK</name>
<dbReference type="SMART" id="SM00421">
    <property type="entry name" value="HTH_LUXR"/>
    <property type="match status" value="1"/>
</dbReference>
<dbReference type="PROSITE" id="PS00622">
    <property type="entry name" value="HTH_LUXR_1"/>
    <property type="match status" value="1"/>
</dbReference>
<feature type="modified residue" description="4-aspartylphosphate" evidence="5">
    <location>
        <position position="80"/>
    </location>
</feature>
<feature type="domain" description="Response regulatory" evidence="7">
    <location>
        <begin position="28"/>
        <end position="145"/>
    </location>
</feature>
<feature type="domain" description="HTH luxR-type" evidence="6">
    <location>
        <begin position="172"/>
        <end position="237"/>
    </location>
</feature>
<dbReference type="AlphaFoldDB" id="A0A6J5B2R8"/>
<keyword evidence="3" id="KW-0238">DNA-binding</keyword>
<dbReference type="InterPro" id="IPR000792">
    <property type="entry name" value="Tscrpt_reg_LuxR_C"/>
</dbReference>
<dbReference type="GO" id="GO:0003677">
    <property type="term" value="F:DNA binding"/>
    <property type="evidence" value="ECO:0007669"/>
    <property type="project" value="UniProtKB-KW"/>
</dbReference>
<dbReference type="SUPFAM" id="SSF46894">
    <property type="entry name" value="C-terminal effector domain of the bipartite response regulators"/>
    <property type="match status" value="1"/>
</dbReference>
<dbReference type="CDD" id="cd17535">
    <property type="entry name" value="REC_NarL-like"/>
    <property type="match status" value="1"/>
</dbReference>
<evidence type="ECO:0000313" key="9">
    <source>
        <dbReference type="Proteomes" id="UP000507979"/>
    </source>
</evidence>
<evidence type="ECO:0000259" key="6">
    <source>
        <dbReference type="PROSITE" id="PS50043"/>
    </source>
</evidence>
<dbReference type="PROSITE" id="PS50110">
    <property type="entry name" value="RESPONSE_REGULATORY"/>
    <property type="match status" value="1"/>
</dbReference>
<evidence type="ECO:0000256" key="3">
    <source>
        <dbReference type="ARBA" id="ARBA00023125"/>
    </source>
</evidence>
<keyword evidence="9" id="KW-1185">Reference proteome</keyword>
<protein>
    <submittedName>
        <fullName evidence="8">Oxygen regulatory protein NreC</fullName>
    </submittedName>
</protein>
<dbReference type="PANTHER" id="PTHR43214:SF41">
    <property type="entry name" value="NITRATE_NITRITE RESPONSE REGULATOR PROTEIN NARP"/>
    <property type="match status" value="1"/>
</dbReference>
<evidence type="ECO:0000256" key="1">
    <source>
        <dbReference type="ARBA" id="ARBA00022553"/>
    </source>
</evidence>
<evidence type="ECO:0000313" key="8">
    <source>
        <dbReference type="EMBL" id="CAB3689062.1"/>
    </source>
</evidence>
<evidence type="ECO:0000256" key="2">
    <source>
        <dbReference type="ARBA" id="ARBA00023015"/>
    </source>
</evidence>
<dbReference type="PROSITE" id="PS50043">
    <property type="entry name" value="HTH_LUXR_2"/>
    <property type="match status" value="1"/>
</dbReference>
<dbReference type="PANTHER" id="PTHR43214">
    <property type="entry name" value="TWO-COMPONENT RESPONSE REGULATOR"/>
    <property type="match status" value="1"/>
</dbReference>
<dbReference type="SMART" id="SM00448">
    <property type="entry name" value="REC"/>
    <property type="match status" value="1"/>
</dbReference>
<proteinExistence type="predicted"/>
<evidence type="ECO:0000256" key="4">
    <source>
        <dbReference type="ARBA" id="ARBA00023163"/>
    </source>
</evidence>
<dbReference type="Pfam" id="PF00072">
    <property type="entry name" value="Response_reg"/>
    <property type="match status" value="1"/>
</dbReference>
<evidence type="ECO:0000256" key="5">
    <source>
        <dbReference type="PROSITE-ProRule" id="PRU00169"/>
    </source>
</evidence>
<dbReference type="InterPro" id="IPR001789">
    <property type="entry name" value="Sig_transdc_resp-reg_receiver"/>
</dbReference>
<keyword evidence="4" id="KW-0804">Transcription</keyword>
<sequence length="240" mass="25640">MRANSPVAPLSAAMTDLPPVSALALPAPVLVVEDEPLVCRRLERLLGQLGYPADALLFAASLAEARRRAADESVALALIDLGLPDGSGIDLIAELRAADPALAILVISAWSTEDAILAALRAGATGYVLKERDDLEVLLSLRSVLRGGAPIDPFVARRIIAEMRPAPAQPAPAEAGETLSPREGQILRLVAEGLGNREIAEQLYLSRYTVECHIKHIYRKLAVSSRTRAIHTARSRGLLD</sequence>
<dbReference type="GO" id="GO:0006355">
    <property type="term" value="P:regulation of DNA-templated transcription"/>
    <property type="evidence" value="ECO:0007669"/>
    <property type="project" value="InterPro"/>
</dbReference>
<dbReference type="InterPro" id="IPR016032">
    <property type="entry name" value="Sig_transdc_resp-reg_C-effctor"/>
</dbReference>
<keyword evidence="2" id="KW-0805">Transcription regulation</keyword>
<dbReference type="InterPro" id="IPR058245">
    <property type="entry name" value="NreC/VraR/RcsB-like_REC"/>
</dbReference>
<dbReference type="Pfam" id="PF00196">
    <property type="entry name" value="GerE"/>
    <property type="match status" value="1"/>
</dbReference>
<dbReference type="Proteomes" id="UP000507979">
    <property type="component" value="Unassembled WGS sequence"/>
</dbReference>
<dbReference type="InterPro" id="IPR011006">
    <property type="entry name" value="CheY-like_superfamily"/>
</dbReference>
<keyword evidence="1 5" id="KW-0597">Phosphoprotein</keyword>
<reference evidence="8 9" key="1">
    <citation type="submission" date="2020-04" db="EMBL/GenBank/DDBJ databases">
        <authorList>
            <person name="De Canck E."/>
        </authorList>
    </citation>
    <scope>NUCLEOTIDE SEQUENCE [LARGE SCALE GENOMIC DNA]</scope>
    <source>
        <strain evidence="8 9">LMG 26845</strain>
    </source>
</reference>
<dbReference type="Gene3D" id="3.40.50.2300">
    <property type="match status" value="1"/>
</dbReference>